<dbReference type="GO" id="GO:0005886">
    <property type="term" value="C:plasma membrane"/>
    <property type="evidence" value="ECO:0007669"/>
    <property type="project" value="UniProtKB-SubCell"/>
</dbReference>
<feature type="region of interest" description="Disordered" evidence="7">
    <location>
        <begin position="1"/>
        <end position="21"/>
    </location>
</feature>
<evidence type="ECO:0000313" key="10">
    <source>
        <dbReference type="Proteomes" id="UP000239210"/>
    </source>
</evidence>
<feature type="transmembrane region" description="Helical" evidence="8">
    <location>
        <begin position="433"/>
        <end position="454"/>
    </location>
</feature>
<dbReference type="Proteomes" id="UP000239210">
    <property type="component" value="Unassembled WGS sequence"/>
</dbReference>
<dbReference type="EMBL" id="PVTG01000006">
    <property type="protein sequence ID" value="PRY49347.1"/>
    <property type="molecule type" value="Genomic_DNA"/>
</dbReference>
<feature type="transmembrane region" description="Helical" evidence="8">
    <location>
        <begin position="349"/>
        <end position="368"/>
    </location>
</feature>
<evidence type="ECO:0000256" key="4">
    <source>
        <dbReference type="ARBA" id="ARBA00022692"/>
    </source>
</evidence>
<dbReference type="Pfam" id="PF13440">
    <property type="entry name" value="Polysacc_synt_3"/>
    <property type="match status" value="1"/>
</dbReference>
<evidence type="ECO:0000256" key="6">
    <source>
        <dbReference type="ARBA" id="ARBA00023136"/>
    </source>
</evidence>
<evidence type="ECO:0000256" key="3">
    <source>
        <dbReference type="ARBA" id="ARBA00022475"/>
    </source>
</evidence>
<dbReference type="CDD" id="cd13127">
    <property type="entry name" value="MATE_tuaB_like"/>
    <property type="match status" value="1"/>
</dbReference>
<dbReference type="InterPro" id="IPR050833">
    <property type="entry name" value="Poly_Biosynth_Transport"/>
</dbReference>
<evidence type="ECO:0000256" key="7">
    <source>
        <dbReference type="SAM" id="MobiDB-lite"/>
    </source>
</evidence>
<feature type="transmembrane region" description="Helical" evidence="8">
    <location>
        <begin position="312"/>
        <end position="337"/>
    </location>
</feature>
<feature type="transmembrane region" description="Helical" evidence="8">
    <location>
        <begin position="133"/>
        <end position="150"/>
    </location>
</feature>
<keyword evidence="6 8" id="KW-0472">Membrane</keyword>
<dbReference type="PANTHER" id="PTHR30250:SF10">
    <property type="entry name" value="LIPOPOLYSACCHARIDE BIOSYNTHESIS PROTEIN WZXC"/>
    <property type="match status" value="1"/>
</dbReference>
<feature type="transmembrane region" description="Helical" evidence="8">
    <location>
        <begin position="199"/>
        <end position="216"/>
    </location>
</feature>
<dbReference type="PANTHER" id="PTHR30250">
    <property type="entry name" value="PST FAMILY PREDICTED COLANIC ACID TRANSPORTER"/>
    <property type="match status" value="1"/>
</dbReference>
<keyword evidence="4 8" id="KW-0812">Transmembrane</keyword>
<evidence type="ECO:0000256" key="8">
    <source>
        <dbReference type="SAM" id="Phobius"/>
    </source>
</evidence>
<keyword evidence="3" id="KW-1003">Cell membrane</keyword>
<organism evidence="9 10">
    <name type="scientific">Geodermatophilus tzadiensis</name>
    <dbReference type="NCBI Taxonomy" id="1137988"/>
    <lineage>
        <taxon>Bacteria</taxon>
        <taxon>Bacillati</taxon>
        <taxon>Actinomycetota</taxon>
        <taxon>Actinomycetes</taxon>
        <taxon>Geodermatophilales</taxon>
        <taxon>Geodermatophilaceae</taxon>
        <taxon>Geodermatophilus</taxon>
    </lineage>
</organism>
<proteinExistence type="inferred from homology"/>
<evidence type="ECO:0000313" key="9">
    <source>
        <dbReference type="EMBL" id="PRY49347.1"/>
    </source>
</evidence>
<dbReference type="OrthoDB" id="9770347at2"/>
<gene>
    <name evidence="9" type="ORF">LY71_106124</name>
</gene>
<comment type="caution">
    <text evidence="9">The sequence shown here is derived from an EMBL/GenBank/DDBJ whole genome shotgun (WGS) entry which is preliminary data.</text>
</comment>
<keyword evidence="10" id="KW-1185">Reference proteome</keyword>
<sequence length="507" mass="52518">MTATTRPVHDGADDGTDDGADGGALGRRAARGVLVALGGQGLRIGVQVLSVVLLSRLLGPTDYGLLAMVMAVIGVADVFRDLGLSTAAVQARTLSAAQRSNLFWINTGTGLLLSVLAVGSAPLVQALYGRPELGAMTQALAAVFLLNGIATQYRADLTRRLCFGRLAVVDVAAPAAGLVAGLALAGSGAGYWALVGQQLVQYLVMTVLVVASGRWVPGRPDRRTPMDGLLRFGWHMVGIELLGYASRNADSLLIGTRSGAAALGLYNRAYQLLMAPLGQVRAPTTQVALPVLARLQDDPLRWAGYVRRGQQALGYTLVAGLALVLGAADPVTAVFLGDRWDGVAPVLRLMAVGGICQTLAFVGYWVYLSRGLTSALIRYSLFETAVRLVCIVVGSGHGVVGVAAGFAVAPALTWPVSLWWLSRLAPIPLRQLVTGALRILALAAVVVGCSWTAALGVAGIPAPLVLLTAVAAGVAGYAALLAVAPPVRRDLRAVVDAVRTGLGRRPA</sequence>
<evidence type="ECO:0000256" key="2">
    <source>
        <dbReference type="ARBA" id="ARBA00007430"/>
    </source>
</evidence>
<evidence type="ECO:0000256" key="5">
    <source>
        <dbReference type="ARBA" id="ARBA00022989"/>
    </source>
</evidence>
<dbReference type="AlphaFoldDB" id="A0A2T0TUL0"/>
<reference evidence="9 10" key="1">
    <citation type="submission" date="2018-03" db="EMBL/GenBank/DDBJ databases">
        <title>Genomic Encyclopedia of Archaeal and Bacterial Type Strains, Phase II (KMG-II): from individual species to whole genera.</title>
        <authorList>
            <person name="Goeker M."/>
        </authorList>
    </citation>
    <scope>NUCLEOTIDE SEQUENCE [LARGE SCALE GENOMIC DNA]</scope>
    <source>
        <strain evidence="9 10">DSM 45416</strain>
    </source>
</reference>
<comment type="similarity">
    <text evidence="2">Belongs to the polysaccharide synthase family.</text>
</comment>
<feature type="transmembrane region" description="Helical" evidence="8">
    <location>
        <begin position="171"/>
        <end position="193"/>
    </location>
</feature>
<protein>
    <submittedName>
        <fullName evidence="9">PST family polysaccharide transporter</fullName>
    </submittedName>
</protein>
<evidence type="ECO:0000256" key="1">
    <source>
        <dbReference type="ARBA" id="ARBA00004651"/>
    </source>
</evidence>
<name>A0A2T0TUL0_9ACTN</name>
<feature type="transmembrane region" description="Helical" evidence="8">
    <location>
        <begin position="103"/>
        <end position="127"/>
    </location>
</feature>
<comment type="subcellular location">
    <subcellularLocation>
        <location evidence="1">Cell membrane</location>
        <topology evidence="1">Multi-pass membrane protein</topology>
    </subcellularLocation>
</comment>
<accession>A0A2T0TUL0</accession>
<keyword evidence="5 8" id="KW-1133">Transmembrane helix</keyword>
<feature type="transmembrane region" description="Helical" evidence="8">
    <location>
        <begin position="460"/>
        <end position="483"/>
    </location>
</feature>
<dbReference type="RefSeq" id="WP_106276983.1">
    <property type="nucleotide sequence ID" value="NZ_PVTG01000006.1"/>
</dbReference>